<feature type="domain" description="Calmodulin binding protein C-terminal" evidence="11">
    <location>
        <begin position="310"/>
        <end position="372"/>
    </location>
</feature>
<evidence type="ECO:0000256" key="8">
    <source>
        <dbReference type="SAM" id="MobiDB-lite"/>
    </source>
</evidence>
<dbReference type="Pfam" id="PF20452">
    <property type="entry name" value="Calmod_bind_C"/>
    <property type="match status" value="1"/>
</dbReference>
<evidence type="ECO:0000259" key="10">
    <source>
        <dbReference type="Pfam" id="PF20451"/>
    </source>
</evidence>
<feature type="domain" description="Calmodulin binding protein-like N-terminal" evidence="9">
    <location>
        <begin position="87"/>
        <end position="226"/>
    </location>
</feature>
<dbReference type="PANTHER" id="PTHR31713">
    <property type="entry name" value="OS02G0177800 PROTEIN"/>
    <property type="match status" value="1"/>
</dbReference>
<organism evidence="12 13">
    <name type="scientific">Eruca vesicaria subsp. sativa</name>
    <name type="common">Garden rocket</name>
    <name type="synonym">Eruca sativa</name>
    <dbReference type="NCBI Taxonomy" id="29727"/>
    <lineage>
        <taxon>Eukaryota</taxon>
        <taxon>Viridiplantae</taxon>
        <taxon>Streptophyta</taxon>
        <taxon>Embryophyta</taxon>
        <taxon>Tracheophyta</taxon>
        <taxon>Spermatophyta</taxon>
        <taxon>Magnoliopsida</taxon>
        <taxon>eudicotyledons</taxon>
        <taxon>Gunneridae</taxon>
        <taxon>Pentapetalae</taxon>
        <taxon>rosids</taxon>
        <taxon>malvids</taxon>
        <taxon>Brassicales</taxon>
        <taxon>Brassicaceae</taxon>
        <taxon>Brassiceae</taxon>
        <taxon>Eruca</taxon>
    </lineage>
</organism>
<evidence type="ECO:0000313" key="12">
    <source>
        <dbReference type="EMBL" id="CAH8353926.1"/>
    </source>
</evidence>
<evidence type="ECO:0000256" key="4">
    <source>
        <dbReference type="ARBA" id="ARBA00023125"/>
    </source>
</evidence>
<dbReference type="Pfam" id="PF07887">
    <property type="entry name" value="Calmodulin_bind"/>
    <property type="match status" value="1"/>
</dbReference>
<evidence type="ECO:0000256" key="6">
    <source>
        <dbReference type="ARBA" id="ARBA00023163"/>
    </source>
</evidence>
<keyword evidence="3" id="KW-0805">Transcription regulation</keyword>
<keyword evidence="7" id="KW-0539">Nucleus</keyword>
<protein>
    <recommendedName>
        <fullName evidence="14">Calmodulin binding protein-like protein</fullName>
    </recommendedName>
</protein>
<comment type="similarity">
    <text evidence="2">Belongs to the plant ACBP60 protein family.</text>
</comment>
<dbReference type="PANTHER" id="PTHR31713:SF14">
    <property type="entry name" value="CALMODULIN-BINDING PROTEIN 60 A"/>
    <property type="match status" value="1"/>
</dbReference>
<feature type="region of interest" description="Disordered" evidence="8">
    <location>
        <begin position="1"/>
        <end position="23"/>
    </location>
</feature>
<name>A0ABC8KCS9_ERUVS</name>
<dbReference type="InterPro" id="IPR046829">
    <property type="entry name" value="Calmod_bind_C"/>
</dbReference>
<evidence type="ECO:0008006" key="14">
    <source>
        <dbReference type="Google" id="ProtNLM"/>
    </source>
</evidence>
<dbReference type="AlphaFoldDB" id="A0ABC8KCS9"/>
<accession>A0ABC8KCS9</accession>
<dbReference type="InterPro" id="IPR046831">
    <property type="entry name" value="Calmodulin_bind_N"/>
</dbReference>
<feature type="domain" description="Calmodulin binding protein central" evidence="10">
    <location>
        <begin position="239"/>
        <end position="304"/>
    </location>
</feature>
<dbReference type="GO" id="GO:0005634">
    <property type="term" value="C:nucleus"/>
    <property type="evidence" value="ECO:0007669"/>
    <property type="project" value="UniProtKB-SubCell"/>
</dbReference>
<gene>
    <name evidence="12" type="ORF">ERUC_LOCUS19681</name>
</gene>
<evidence type="ECO:0000259" key="11">
    <source>
        <dbReference type="Pfam" id="PF20452"/>
    </source>
</evidence>
<dbReference type="Pfam" id="PF20451">
    <property type="entry name" value="Calmod_bind_M"/>
    <property type="match status" value="1"/>
</dbReference>
<evidence type="ECO:0000256" key="5">
    <source>
        <dbReference type="ARBA" id="ARBA00023159"/>
    </source>
</evidence>
<keyword evidence="13" id="KW-1185">Reference proteome</keyword>
<comment type="caution">
    <text evidence="12">The sequence shown here is derived from an EMBL/GenBank/DDBJ whole genome shotgun (WGS) entry which is preliminary data.</text>
</comment>
<evidence type="ECO:0000256" key="1">
    <source>
        <dbReference type="ARBA" id="ARBA00004123"/>
    </source>
</evidence>
<reference evidence="12 13" key="1">
    <citation type="submission" date="2022-03" db="EMBL/GenBank/DDBJ databases">
        <authorList>
            <person name="Macdonald S."/>
            <person name="Ahmed S."/>
            <person name="Newling K."/>
        </authorList>
    </citation>
    <scope>NUCLEOTIDE SEQUENCE [LARGE SCALE GENOMIC DNA]</scope>
</reference>
<keyword evidence="4" id="KW-0238">DNA-binding</keyword>
<dbReference type="InterPro" id="IPR012416">
    <property type="entry name" value="CBP60"/>
</dbReference>
<comment type="subcellular location">
    <subcellularLocation>
        <location evidence="1">Nucleus</location>
    </subcellularLocation>
</comment>
<keyword evidence="6" id="KW-0804">Transcription</keyword>
<dbReference type="InterPro" id="IPR046830">
    <property type="entry name" value="Calmod_bind_M"/>
</dbReference>
<evidence type="ECO:0000313" key="13">
    <source>
        <dbReference type="Proteomes" id="UP001642260"/>
    </source>
</evidence>
<proteinExistence type="inferred from homology"/>
<evidence type="ECO:0000256" key="3">
    <source>
        <dbReference type="ARBA" id="ARBA00023015"/>
    </source>
</evidence>
<dbReference type="EMBL" id="CAKOAT010186266">
    <property type="protein sequence ID" value="CAH8353926.1"/>
    <property type="molecule type" value="Genomic_DNA"/>
</dbReference>
<evidence type="ECO:0000256" key="7">
    <source>
        <dbReference type="ARBA" id="ARBA00023242"/>
    </source>
</evidence>
<dbReference type="GO" id="GO:0003677">
    <property type="term" value="F:DNA binding"/>
    <property type="evidence" value="ECO:0007669"/>
    <property type="project" value="UniProtKB-KW"/>
</dbReference>
<sequence length="506" mass="57222">MSHKREFEAGKARVDGGSTPEDKRRRFKSVVQEVMRLQTVKHFLEPVLEPLIRKVVKEEVELALAKHLTGIKWICEKEIHPLESKNLQLKFLNNLSLPVFTSARIEGDEGQAIRIGLIDSSTGQIVSSGPASSAKLEVFVVEGDFESHEDFRNNIVKEREGKKPLLSGNVFTVLNDGIGVMDEISFTDNSSWTRSRKFRLGVRMVDQFEFVKVREAITESFVVRDHRGELYRKHHPPSLFDEVWRLEKIGKDGAFHKRLNHSHINTVKDFLTHFHLNSPKLRQILGTGMSSKMWEITLDHARSCVLDNSVHVYQPHGFQKETAVVFNVVAQVLGLLVNFQYIPAEKLSDTEKAQAEEMVIAALSHLNEVVSYDDESSMMRNFHNASQSSVGIDYSGLSLTSLEGGYVYVSNLHNAAEGSGGGQYSDDVDMEVTPQGLYDDFNLWNCSQILGLEETRSDLQCALDGFIMSEKNVVVGKAHSRRWTKLFSVSKWLSVFKNVTVRKNLK</sequence>
<dbReference type="Proteomes" id="UP001642260">
    <property type="component" value="Unassembled WGS sequence"/>
</dbReference>
<keyword evidence="5" id="KW-0010">Activator</keyword>
<evidence type="ECO:0000259" key="9">
    <source>
        <dbReference type="Pfam" id="PF07887"/>
    </source>
</evidence>
<evidence type="ECO:0000256" key="2">
    <source>
        <dbReference type="ARBA" id="ARBA00007214"/>
    </source>
</evidence>